<accession>A0A432MFJ2</accession>
<dbReference type="Pfam" id="PF00034">
    <property type="entry name" value="Cytochrom_C"/>
    <property type="match status" value="1"/>
</dbReference>
<dbReference type="InterPro" id="IPR013427">
    <property type="entry name" value="Haem-bd_dom_put"/>
</dbReference>
<dbReference type="EMBL" id="RYZH01000046">
    <property type="protein sequence ID" value="RUL84675.1"/>
    <property type="molecule type" value="Genomic_DNA"/>
</dbReference>
<evidence type="ECO:0000259" key="6">
    <source>
        <dbReference type="PROSITE" id="PS51007"/>
    </source>
</evidence>
<dbReference type="SMART" id="SM00567">
    <property type="entry name" value="EZ_HEAT"/>
    <property type="match status" value="4"/>
</dbReference>
<evidence type="ECO:0000256" key="3">
    <source>
        <dbReference type="ARBA" id="ARBA00023004"/>
    </source>
</evidence>
<dbReference type="NCBIfam" id="TIGR02603">
    <property type="entry name" value="CxxCH_TIGR02603"/>
    <property type="match status" value="1"/>
</dbReference>
<dbReference type="Gene3D" id="2.120.10.30">
    <property type="entry name" value="TolB, C-terminal domain"/>
    <property type="match status" value="1"/>
</dbReference>
<evidence type="ECO:0000256" key="2">
    <source>
        <dbReference type="ARBA" id="ARBA00022723"/>
    </source>
</evidence>
<keyword evidence="2 4" id="KW-0479">Metal-binding</keyword>
<dbReference type="InterPro" id="IPR011989">
    <property type="entry name" value="ARM-like"/>
</dbReference>
<evidence type="ECO:0000313" key="7">
    <source>
        <dbReference type="EMBL" id="RUL84675.1"/>
    </source>
</evidence>
<comment type="caution">
    <text evidence="7">The sequence shown here is derived from an EMBL/GenBank/DDBJ whole genome shotgun (WGS) entry which is preliminary data.</text>
</comment>
<dbReference type="PROSITE" id="PS51007">
    <property type="entry name" value="CYTC"/>
    <property type="match status" value="1"/>
</dbReference>
<gene>
    <name evidence="7" type="ORF">TsocGM_19835</name>
</gene>
<protein>
    <submittedName>
        <fullName evidence="7">C-type cytochrome</fullName>
    </submittedName>
</protein>
<dbReference type="Proteomes" id="UP000280296">
    <property type="component" value="Unassembled WGS sequence"/>
</dbReference>
<dbReference type="Pfam" id="PF13646">
    <property type="entry name" value="HEAT_2"/>
    <property type="match status" value="1"/>
</dbReference>
<dbReference type="PANTHER" id="PTHR33546">
    <property type="entry name" value="LARGE, MULTIFUNCTIONAL SECRETED PROTEIN-RELATED"/>
    <property type="match status" value="1"/>
</dbReference>
<evidence type="ECO:0000313" key="8">
    <source>
        <dbReference type="Proteomes" id="UP000280296"/>
    </source>
</evidence>
<dbReference type="InterPro" id="IPR036909">
    <property type="entry name" value="Cyt_c-like_dom_sf"/>
</dbReference>
<dbReference type="Gene3D" id="1.10.760.10">
    <property type="entry name" value="Cytochrome c-like domain"/>
    <property type="match status" value="1"/>
</dbReference>
<dbReference type="GO" id="GO:0020037">
    <property type="term" value="F:heme binding"/>
    <property type="evidence" value="ECO:0007669"/>
    <property type="project" value="InterPro"/>
</dbReference>
<dbReference type="SUPFAM" id="SSF63829">
    <property type="entry name" value="Calcium-dependent phosphotriesterase"/>
    <property type="match status" value="1"/>
</dbReference>
<dbReference type="InterPro" id="IPR011042">
    <property type="entry name" value="6-blade_b-propeller_TolB-like"/>
</dbReference>
<name>A0A432MFJ2_9BACT</name>
<feature type="domain" description="Cytochrome c" evidence="6">
    <location>
        <begin position="926"/>
        <end position="1059"/>
    </location>
</feature>
<evidence type="ECO:0000256" key="5">
    <source>
        <dbReference type="SAM" id="MobiDB-lite"/>
    </source>
</evidence>
<reference evidence="7 8" key="2">
    <citation type="submission" date="2019-01" db="EMBL/GenBank/DDBJ databases">
        <title>Tautonia sociabilis, a novel thermotolerant planctomycete of Isosphaeraceae family, isolated from a 4000 m deep subterranean habitat.</title>
        <authorList>
            <person name="Kovaleva O.L."/>
            <person name="Elcheninov A.G."/>
            <person name="Van Heerden E."/>
            <person name="Toshchakov S.V."/>
            <person name="Novikov A."/>
            <person name="Bonch-Osmolovskaya E.A."/>
            <person name="Kublanov I.V."/>
        </authorList>
    </citation>
    <scope>NUCLEOTIDE SEQUENCE [LARGE SCALE GENOMIC DNA]</scope>
    <source>
        <strain evidence="7 8">GM2012</strain>
    </source>
</reference>
<feature type="region of interest" description="Disordered" evidence="5">
    <location>
        <begin position="1"/>
        <end position="26"/>
    </location>
</feature>
<keyword evidence="1 4" id="KW-0349">Heme</keyword>
<dbReference type="InterPro" id="IPR016024">
    <property type="entry name" value="ARM-type_fold"/>
</dbReference>
<feature type="region of interest" description="Disordered" evidence="5">
    <location>
        <begin position="48"/>
        <end position="82"/>
    </location>
</feature>
<dbReference type="SUPFAM" id="SSF48371">
    <property type="entry name" value="ARM repeat"/>
    <property type="match status" value="2"/>
</dbReference>
<keyword evidence="8" id="KW-1185">Reference proteome</keyword>
<dbReference type="InterPro" id="IPR009056">
    <property type="entry name" value="Cyt_c-like_dom"/>
</dbReference>
<dbReference type="SUPFAM" id="SSF46626">
    <property type="entry name" value="Cytochrome c"/>
    <property type="match status" value="1"/>
</dbReference>
<dbReference type="InterPro" id="IPR055557">
    <property type="entry name" value="DUF7133"/>
</dbReference>
<dbReference type="GO" id="GO:0046872">
    <property type="term" value="F:metal ion binding"/>
    <property type="evidence" value="ECO:0007669"/>
    <property type="project" value="UniProtKB-KW"/>
</dbReference>
<evidence type="ECO:0000256" key="1">
    <source>
        <dbReference type="ARBA" id="ARBA00022617"/>
    </source>
</evidence>
<organism evidence="7 8">
    <name type="scientific">Tautonia sociabilis</name>
    <dbReference type="NCBI Taxonomy" id="2080755"/>
    <lineage>
        <taxon>Bacteria</taxon>
        <taxon>Pseudomonadati</taxon>
        <taxon>Planctomycetota</taxon>
        <taxon>Planctomycetia</taxon>
        <taxon>Isosphaerales</taxon>
        <taxon>Isosphaeraceae</taxon>
        <taxon>Tautonia</taxon>
    </lineage>
</organism>
<evidence type="ECO:0000256" key="4">
    <source>
        <dbReference type="PROSITE-ProRule" id="PRU00433"/>
    </source>
</evidence>
<dbReference type="Pfam" id="PF23500">
    <property type="entry name" value="DUF7133"/>
    <property type="match status" value="1"/>
</dbReference>
<dbReference type="GO" id="GO:0009055">
    <property type="term" value="F:electron transfer activity"/>
    <property type="evidence" value="ECO:0007669"/>
    <property type="project" value="InterPro"/>
</dbReference>
<sequence length="1072" mass="115067">MLPRPGASIGREVGGSGATPSRRAEGLLGWRGRPLVRRRDPGVGAAAVGPVGPAVRSIDREVGPSHRGGGATMTRRDWGPGRQPSVAVGLLLMTVAAGTATATATVQTRQGAPRSPVGPIEELATLHLNPGLRAELVASEPQIASPVAIAFDERGRLWVVEMRDYPNGPAPGDPPEGRLSVLEDRDGDGRFEHARVFADGLLFANGVLPWGDGAIVTAAPHIVWLLDDDGDGRADRREVLYEGFAEENPQLRVSHPTLGIDGWVYVANGLRGGKVRRAGDPDAEPIDLSGRDFRFDPTTGRAEAVAGMGQFGLTFDDWGRRFVCTNRNHLIPIVVEDRYASRNPDLPAPPPSRDDQTAGGAARVFPLVDQFTTSSLHIGSFSAACGVTIYRGDRLPSSYRGSAFTCEPTGSLVHQEVLSPDGAGFKGHPPREGVEFLASTDPWCRPVSMAHGPDGALYVVDMYRAVIEHPQWMPPELRDRPDLLLGKDLGRIWRIVPDDEADADRSQRPFPAEAATAELVSLLDHPDAWWRTTAQRLLLQRNDPAAIDPLRKAARSSASPLGRVHASWLLEHAGKLDEETILGLLRADHPRLREHGALLAERRLADAPALLEALAGLADDPDPRVRFQAALSLGFSDDDRVLDPMATIALLGADDHWTRYAVASAVPGRAGALVETLLSPEHDLAALPDEGRIALLRELTALVGARRDPVEIAAVLGEIQSIDGGTASRWLVAGLDGLAEGLGRRGTGLAAVLDRLPEAVVDRTASALARLSDVAEDPDRPEDDRLRAIRLLAQAPGTVALPALARLLVDEPIQDLRIASARALAARPEPEAAGILLDPFRSFTPPVRRAVASALLSRPDRASALLDAIEDGRLSPRDLDADQSRRLRDHPSAEVRDRARSLLASSLPGDRAEALKRYRAALELPSDPSRGREVFRRACATCHQIEGIGAVVGPDIGDTRTKTKEALLSDILNPNGAIDANYLSYTVATVDGQVVTGLIAAETASALTLLRAEGQSDTVLKRDVEEMRSDGVSLMPEGLEKDITVDQMADLLDYLKNWRYMDGAVPLPSPSP</sequence>
<reference evidence="7 8" key="1">
    <citation type="submission" date="2018-12" db="EMBL/GenBank/DDBJ databases">
        <authorList>
            <person name="Toschakov S.V."/>
        </authorList>
    </citation>
    <scope>NUCLEOTIDE SEQUENCE [LARGE SCALE GENOMIC DNA]</scope>
    <source>
        <strain evidence="7 8">GM2012</strain>
    </source>
</reference>
<proteinExistence type="predicted"/>
<dbReference type="AlphaFoldDB" id="A0A432MFJ2"/>
<dbReference type="InterPro" id="IPR004155">
    <property type="entry name" value="PBS_lyase_HEAT"/>
</dbReference>
<dbReference type="Gene3D" id="1.25.10.10">
    <property type="entry name" value="Leucine-rich Repeat Variant"/>
    <property type="match status" value="1"/>
</dbReference>
<keyword evidence="3 4" id="KW-0408">Iron</keyword>
<dbReference type="NCBIfam" id="TIGR02604">
    <property type="entry name" value="Piru_Ver_Nterm"/>
    <property type="match status" value="1"/>
</dbReference>
<dbReference type="PANTHER" id="PTHR33546:SF1">
    <property type="entry name" value="LARGE, MULTIFUNCTIONAL SECRETED PROTEIN"/>
    <property type="match status" value="1"/>
</dbReference>
<dbReference type="InterPro" id="IPR013428">
    <property type="entry name" value="Membrane-bound_put_N"/>
</dbReference>